<dbReference type="SUPFAM" id="SSF56112">
    <property type="entry name" value="Protein kinase-like (PK-like)"/>
    <property type="match status" value="1"/>
</dbReference>
<organism evidence="15 16">
    <name type="scientific">Caulochytrium protostelioides</name>
    <dbReference type="NCBI Taxonomy" id="1555241"/>
    <lineage>
        <taxon>Eukaryota</taxon>
        <taxon>Fungi</taxon>
        <taxon>Fungi incertae sedis</taxon>
        <taxon>Chytridiomycota</taxon>
        <taxon>Chytridiomycota incertae sedis</taxon>
        <taxon>Chytridiomycetes</taxon>
        <taxon>Caulochytriales</taxon>
        <taxon>Caulochytriaceae</taxon>
        <taxon>Caulochytrium</taxon>
    </lineage>
</organism>
<keyword evidence="5 11" id="KW-0547">Nucleotide-binding</keyword>
<dbReference type="InterPro" id="IPR017441">
    <property type="entry name" value="Protein_kinase_ATP_BS"/>
</dbReference>
<dbReference type="GO" id="GO:0007010">
    <property type="term" value="P:cytoskeleton organization"/>
    <property type="evidence" value="ECO:0007669"/>
    <property type="project" value="UniProtKB-ARBA"/>
</dbReference>
<dbReference type="PROSITE" id="PS51285">
    <property type="entry name" value="AGC_KINASE_CTER"/>
    <property type="match status" value="1"/>
</dbReference>
<dbReference type="OrthoDB" id="3638488at2759"/>
<protein>
    <recommendedName>
        <fullName evidence="1">non-specific serine/threonine protein kinase</fullName>
        <ecNumber evidence="1">2.7.11.1</ecNumber>
    </recommendedName>
</protein>
<dbReference type="InterPro" id="IPR050839">
    <property type="entry name" value="Rho-assoc_Ser/Thr_Kinase"/>
</dbReference>
<comment type="catalytic activity">
    <reaction evidence="10">
        <text>L-seryl-[protein] + ATP = O-phospho-L-seryl-[protein] + ADP + H(+)</text>
        <dbReference type="Rhea" id="RHEA:17989"/>
        <dbReference type="Rhea" id="RHEA-COMP:9863"/>
        <dbReference type="Rhea" id="RHEA-COMP:11604"/>
        <dbReference type="ChEBI" id="CHEBI:15378"/>
        <dbReference type="ChEBI" id="CHEBI:29999"/>
        <dbReference type="ChEBI" id="CHEBI:30616"/>
        <dbReference type="ChEBI" id="CHEBI:83421"/>
        <dbReference type="ChEBI" id="CHEBI:456216"/>
        <dbReference type="EC" id="2.7.11.1"/>
    </reaction>
</comment>
<keyword evidence="16" id="KW-1185">Reference proteome</keyword>
<evidence type="ECO:0000256" key="7">
    <source>
        <dbReference type="ARBA" id="ARBA00022840"/>
    </source>
</evidence>
<evidence type="ECO:0000256" key="6">
    <source>
        <dbReference type="ARBA" id="ARBA00022777"/>
    </source>
</evidence>
<feature type="compositionally biased region" description="Basic and acidic residues" evidence="12">
    <location>
        <begin position="9"/>
        <end position="21"/>
    </location>
</feature>
<dbReference type="EMBL" id="ML014143">
    <property type="protein sequence ID" value="RKP02442.1"/>
    <property type="molecule type" value="Genomic_DNA"/>
</dbReference>
<dbReference type="PROSITE" id="PS00108">
    <property type="entry name" value="PROTEIN_KINASE_ST"/>
    <property type="match status" value="1"/>
</dbReference>
<evidence type="ECO:0000256" key="8">
    <source>
        <dbReference type="ARBA" id="ARBA00038271"/>
    </source>
</evidence>
<evidence type="ECO:0000256" key="9">
    <source>
        <dbReference type="ARBA" id="ARBA00047899"/>
    </source>
</evidence>
<evidence type="ECO:0000256" key="2">
    <source>
        <dbReference type="ARBA" id="ARBA00022527"/>
    </source>
</evidence>
<reference evidence="16" key="1">
    <citation type="journal article" date="2018" name="Nat. Microbiol.">
        <title>Leveraging single-cell genomics to expand the fungal tree of life.</title>
        <authorList>
            <person name="Ahrendt S.R."/>
            <person name="Quandt C.A."/>
            <person name="Ciobanu D."/>
            <person name="Clum A."/>
            <person name="Salamov A."/>
            <person name="Andreopoulos B."/>
            <person name="Cheng J.F."/>
            <person name="Woyke T."/>
            <person name="Pelin A."/>
            <person name="Henrissat B."/>
            <person name="Reynolds N.K."/>
            <person name="Benny G.L."/>
            <person name="Smith M.E."/>
            <person name="James T.Y."/>
            <person name="Grigoriev I.V."/>
        </authorList>
    </citation>
    <scope>NUCLEOTIDE SEQUENCE [LARGE SCALE GENOMIC DNA]</scope>
    <source>
        <strain evidence="16">ATCC 52028</strain>
    </source>
</reference>
<evidence type="ECO:0000256" key="12">
    <source>
        <dbReference type="SAM" id="MobiDB-lite"/>
    </source>
</evidence>
<evidence type="ECO:0000256" key="3">
    <source>
        <dbReference type="ARBA" id="ARBA00022553"/>
    </source>
</evidence>
<dbReference type="SMART" id="SM00220">
    <property type="entry name" value="S_TKc"/>
    <property type="match status" value="1"/>
</dbReference>
<dbReference type="GO" id="GO:0004674">
    <property type="term" value="F:protein serine/threonine kinase activity"/>
    <property type="evidence" value="ECO:0007669"/>
    <property type="project" value="UniProtKB-KW"/>
</dbReference>
<dbReference type="InterPro" id="IPR011009">
    <property type="entry name" value="Kinase-like_dom_sf"/>
</dbReference>
<proteinExistence type="inferred from homology"/>
<dbReference type="InterPro" id="IPR000719">
    <property type="entry name" value="Prot_kinase_dom"/>
</dbReference>
<dbReference type="FunFam" id="1.10.510.10:FF:000024">
    <property type="entry name" value="Probable serine/threonine-protein kinase cot-1"/>
    <property type="match status" value="2"/>
</dbReference>
<keyword evidence="7 11" id="KW-0067">ATP-binding</keyword>
<dbReference type="FunFam" id="3.30.200.20:FF:000192">
    <property type="entry name" value="Serine/threonine-protein kinase cot-1"/>
    <property type="match status" value="1"/>
</dbReference>
<evidence type="ECO:0000259" key="14">
    <source>
        <dbReference type="PROSITE" id="PS51285"/>
    </source>
</evidence>
<dbReference type="InterPro" id="IPR000961">
    <property type="entry name" value="AGC-kinase_C"/>
</dbReference>
<accession>A0A4P9XAR7</accession>
<dbReference type="PROSITE" id="PS00107">
    <property type="entry name" value="PROTEIN_KINASE_ATP"/>
    <property type="match status" value="1"/>
</dbReference>
<evidence type="ECO:0000256" key="5">
    <source>
        <dbReference type="ARBA" id="ARBA00022741"/>
    </source>
</evidence>
<dbReference type="Gene3D" id="1.10.510.10">
    <property type="entry name" value="Transferase(Phosphotransferase) domain 1"/>
    <property type="match status" value="1"/>
</dbReference>
<feature type="region of interest" description="Disordered" evidence="12">
    <location>
        <begin position="1"/>
        <end position="34"/>
    </location>
</feature>
<dbReference type="GO" id="GO:0005524">
    <property type="term" value="F:ATP binding"/>
    <property type="evidence" value="ECO:0007669"/>
    <property type="project" value="UniProtKB-UniRule"/>
</dbReference>
<keyword evidence="6" id="KW-0418">Kinase</keyword>
<dbReference type="PROSITE" id="PS50011">
    <property type="entry name" value="PROTEIN_KINASE_DOM"/>
    <property type="match status" value="1"/>
</dbReference>
<evidence type="ECO:0000256" key="1">
    <source>
        <dbReference type="ARBA" id="ARBA00012513"/>
    </source>
</evidence>
<feature type="domain" description="AGC-kinase C-terminal" evidence="14">
    <location>
        <begin position="431"/>
        <end position="517"/>
    </location>
</feature>
<dbReference type="PANTHER" id="PTHR22988:SF76">
    <property type="entry name" value="CHROMOSOME UNDETERMINED SCAFFOLD_135, WHOLE GENOME SHOTGUN SEQUENCE"/>
    <property type="match status" value="1"/>
</dbReference>
<dbReference type="SMART" id="SM00133">
    <property type="entry name" value="S_TK_X"/>
    <property type="match status" value="1"/>
</dbReference>
<dbReference type="Gene3D" id="3.30.200.20">
    <property type="entry name" value="Phosphorylase Kinase, domain 1"/>
    <property type="match status" value="1"/>
</dbReference>
<feature type="binding site" evidence="11">
    <location>
        <position position="137"/>
    </location>
    <ligand>
        <name>ATP</name>
        <dbReference type="ChEBI" id="CHEBI:30616"/>
    </ligand>
</feature>
<evidence type="ECO:0000313" key="16">
    <source>
        <dbReference type="Proteomes" id="UP000274922"/>
    </source>
</evidence>
<comment type="catalytic activity">
    <reaction evidence="9">
        <text>L-threonyl-[protein] + ATP = O-phospho-L-threonyl-[protein] + ADP + H(+)</text>
        <dbReference type="Rhea" id="RHEA:46608"/>
        <dbReference type="Rhea" id="RHEA-COMP:11060"/>
        <dbReference type="Rhea" id="RHEA-COMP:11605"/>
        <dbReference type="ChEBI" id="CHEBI:15378"/>
        <dbReference type="ChEBI" id="CHEBI:30013"/>
        <dbReference type="ChEBI" id="CHEBI:30616"/>
        <dbReference type="ChEBI" id="CHEBI:61977"/>
        <dbReference type="ChEBI" id="CHEBI:456216"/>
        <dbReference type="EC" id="2.7.11.1"/>
    </reaction>
</comment>
<dbReference type="STRING" id="1555241.A0A4P9XAR7"/>
<gene>
    <name evidence="15" type="ORF">CXG81DRAFT_10753</name>
</gene>
<evidence type="ECO:0000256" key="11">
    <source>
        <dbReference type="PROSITE-ProRule" id="PRU10141"/>
    </source>
</evidence>
<dbReference type="InterPro" id="IPR008271">
    <property type="entry name" value="Ser/Thr_kinase_AS"/>
</dbReference>
<feature type="domain" description="Protein kinase" evidence="13">
    <location>
        <begin position="108"/>
        <end position="430"/>
    </location>
</feature>
<name>A0A4P9XAR7_9FUNG</name>
<evidence type="ECO:0000256" key="4">
    <source>
        <dbReference type="ARBA" id="ARBA00022679"/>
    </source>
</evidence>
<evidence type="ECO:0000313" key="15">
    <source>
        <dbReference type="EMBL" id="RKP02442.1"/>
    </source>
</evidence>
<dbReference type="PANTHER" id="PTHR22988">
    <property type="entry name" value="MYOTONIC DYSTROPHY S/T KINASE-RELATED"/>
    <property type="match status" value="1"/>
</dbReference>
<keyword evidence="2" id="KW-0723">Serine/threonine-protein kinase</keyword>
<comment type="similarity">
    <text evidence="8">Belongs to the protein kinase superfamily. STE Ser/Thr protein kinase family. COT1 subfamily.</text>
</comment>
<keyword evidence="4" id="KW-0808">Transferase</keyword>
<dbReference type="AlphaFoldDB" id="A0A4P9XAR7"/>
<dbReference type="EC" id="2.7.11.1" evidence="1"/>
<sequence length="517" mass="58066">MGDSASSDADGRGSRDRERGHAPRPHPGVVLSTSTLDRAQEAKLRLESFYTNAISEWSDREERRRTLERELDASVLSPEKRLYKLAALGKRESEFLRLRRVRMSASDFTSIKVIGRGAFGEVRLVQKVNTGKIYAMKIMRKRDMVERDQLAHVKAERDILAESARTPWVVQLYYSFQDPLRLYLVMEFVPGGDLMTMFIKYDTFSEDVTRFYMAELLSAIAVVHQLGYVHRDIKPDNILIDVHGHIKLSDFGLATGFHKTHDSGYYRRLFGDAHAAEASGRASTPASMAAGDGSLTAKPSSLESTLRRLDLTVSSKPQIETWKRNRRQIAYSTVGTPDYIAPEVFDTAGYTKACDYWSVGAIVYECLVGHPPFCSETAQETYLKIIHWPQCLSLPQEILLSPEAIDLLRRLLTHAPYRMGAAEARTHPFFRGVPWDELRQIRAPFVPQLKSITDTSYFSTEEIETPLGGGGGGGFGDMAGGNGFYPFATSGPAYGGRQDLAFLGYTYKRWETLRDSL</sequence>
<dbReference type="Pfam" id="PF00069">
    <property type="entry name" value="Pkinase"/>
    <property type="match status" value="2"/>
</dbReference>
<dbReference type="Proteomes" id="UP000274922">
    <property type="component" value="Unassembled WGS sequence"/>
</dbReference>
<evidence type="ECO:0000256" key="10">
    <source>
        <dbReference type="ARBA" id="ARBA00048679"/>
    </source>
</evidence>
<keyword evidence="3" id="KW-0597">Phosphoprotein</keyword>
<evidence type="ECO:0000259" key="13">
    <source>
        <dbReference type="PROSITE" id="PS50011"/>
    </source>
</evidence>